<reference evidence="3" key="1">
    <citation type="journal article" date="2016" name="Toxins">
        <title>The Draft Genome Sequence of the Yersinia entomophaga Entomopathogenic Type Strain MH96T.</title>
        <authorList>
            <person name="Hurst M.R."/>
            <person name="Beattie A."/>
            <person name="Altermann E."/>
            <person name="Moraga R.M."/>
            <person name="Harper L.A."/>
            <person name="Calder J."/>
            <person name="Laugraud A."/>
        </authorList>
    </citation>
    <scope>NUCLEOTIDE SEQUENCE [LARGE SCALE GENOMIC DNA]</scope>
    <source>
        <strain evidence="3">MH96</strain>
    </source>
</reference>
<evidence type="ECO:0008006" key="4">
    <source>
        <dbReference type="Google" id="ProtNLM"/>
    </source>
</evidence>
<evidence type="ECO:0000313" key="2">
    <source>
        <dbReference type="EMBL" id="ANI30001.1"/>
    </source>
</evidence>
<dbReference type="Pfam" id="PF16080">
    <property type="entry name" value="Phage_holin_2_3"/>
    <property type="match status" value="1"/>
</dbReference>
<evidence type="ECO:0000313" key="3">
    <source>
        <dbReference type="Proteomes" id="UP000266744"/>
    </source>
</evidence>
<evidence type="ECO:0000256" key="1">
    <source>
        <dbReference type="SAM" id="Phobius"/>
    </source>
</evidence>
<dbReference type="Proteomes" id="UP000266744">
    <property type="component" value="Chromosome"/>
</dbReference>
<dbReference type="EMBL" id="CP010029">
    <property type="protein sequence ID" value="ANI30001.1"/>
    <property type="molecule type" value="Genomic_DNA"/>
</dbReference>
<name>A0ABN4PUX4_YERET</name>
<organism evidence="2 3">
    <name type="scientific">Yersinia entomophaga</name>
    <dbReference type="NCBI Taxonomy" id="935293"/>
    <lineage>
        <taxon>Bacteria</taxon>
        <taxon>Pseudomonadati</taxon>
        <taxon>Pseudomonadota</taxon>
        <taxon>Gammaproteobacteria</taxon>
        <taxon>Enterobacterales</taxon>
        <taxon>Yersiniaceae</taxon>
        <taxon>Yersinia</taxon>
    </lineage>
</organism>
<dbReference type="RefSeq" id="WP_064514963.1">
    <property type="nucleotide sequence ID" value="NZ_CBCSBH010000002.1"/>
</dbReference>
<gene>
    <name evidence="2" type="ORF">PL78_09235</name>
</gene>
<proteinExistence type="predicted"/>
<keyword evidence="1" id="KW-1133">Transmembrane helix</keyword>
<protein>
    <recommendedName>
        <fullName evidence="4">Holin</fullName>
    </recommendedName>
</protein>
<dbReference type="InterPro" id="IPR032118">
    <property type="entry name" value="Phage_holin_HP1"/>
</dbReference>
<feature type="transmembrane region" description="Helical" evidence="1">
    <location>
        <begin position="7"/>
        <end position="24"/>
    </location>
</feature>
<keyword evidence="1" id="KW-0812">Transmembrane</keyword>
<keyword evidence="1" id="KW-0472">Membrane</keyword>
<keyword evidence="3" id="KW-1185">Reference proteome</keyword>
<accession>A0ABN4PUX4</accession>
<feature type="transmembrane region" description="Helical" evidence="1">
    <location>
        <begin position="30"/>
        <end position="46"/>
    </location>
</feature>
<sequence length="75" mass="8831">MDKHTSWASFLAAWVLTLFGAWTLQDWATFIGILLGVGTYLTNRYYKRREDIRQQAIYEIKRQQLIQGANHEPTE</sequence>